<organism evidence="2 3">
    <name type="scientific">Bos indicus</name>
    <name type="common">Zebu</name>
    <dbReference type="NCBI Taxonomy" id="9915"/>
    <lineage>
        <taxon>Eukaryota</taxon>
        <taxon>Metazoa</taxon>
        <taxon>Chordata</taxon>
        <taxon>Craniata</taxon>
        <taxon>Vertebrata</taxon>
        <taxon>Euteleostomi</taxon>
        <taxon>Mammalia</taxon>
        <taxon>Eutheria</taxon>
        <taxon>Laurasiatheria</taxon>
        <taxon>Artiodactyla</taxon>
        <taxon>Ruminantia</taxon>
        <taxon>Pecora</taxon>
        <taxon>Bovidae</taxon>
        <taxon>Bovinae</taxon>
        <taxon>Bos</taxon>
    </lineage>
</organism>
<gene>
    <name evidence="3" type="primary">LOC139186155</name>
</gene>
<dbReference type="Proteomes" id="UP001652663">
    <property type="component" value="Chromosome 12"/>
</dbReference>
<evidence type="ECO:0000313" key="3">
    <source>
        <dbReference type="RefSeq" id="XP_070656060.1"/>
    </source>
</evidence>
<keyword evidence="2" id="KW-1185">Reference proteome</keyword>
<feature type="compositionally biased region" description="Basic and acidic residues" evidence="1">
    <location>
        <begin position="121"/>
        <end position="143"/>
    </location>
</feature>
<evidence type="ECO:0000313" key="2">
    <source>
        <dbReference type="Proteomes" id="UP001652663"/>
    </source>
</evidence>
<feature type="compositionally biased region" description="Basic and acidic residues" evidence="1">
    <location>
        <begin position="167"/>
        <end position="179"/>
    </location>
</feature>
<evidence type="ECO:0000256" key="1">
    <source>
        <dbReference type="SAM" id="MobiDB-lite"/>
    </source>
</evidence>
<reference evidence="3" key="1">
    <citation type="submission" date="2025-08" db="UniProtKB">
        <authorList>
            <consortium name="RefSeq"/>
        </authorList>
    </citation>
    <scope>IDENTIFICATION</scope>
    <source>
        <tissue evidence="3">Blood</tissue>
    </source>
</reference>
<proteinExistence type="predicted"/>
<dbReference type="GeneID" id="139186155"/>
<feature type="region of interest" description="Disordered" evidence="1">
    <location>
        <begin position="108"/>
        <end position="200"/>
    </location>
</feature>
<feature type="region of interest" description="Disordered" evidence="1">
    <location>
        <begin position="27"/>
        <end position="85"/>
    </location>
</feature>
<accession>A0ABM4T7N5</accession>
<dbReference type="RefSeq" id="XP_070656060.1">
    <property type="nucleotide sequence ID" value="XM_070799959.1"/>
</dbReference>
<sequence>MGRSRVRLCGRRQRTGLALLGTEGCRRKTKGSNECADFSGAGGAGDPGRPAPAPQAGRRARPAGGEGGGRGVLPLRAHTRRRSPGSLRVRGCLVRLAYVCAELRSPAPRPLQQSRRRKTGGRADGRSDAERGSRPTRQAERHVGTGPEAGLGTLPTRRPRAHSFGLDLDRQPMSREHFRFRTPQPRDGPSKSAAAAGEPVERLPRCRAPLSAAVSPPALLCVSTPGCRQSARLPRPPASSPCPSCRDGRRVLPLAHHTPFLRTSPTARGGRPADLPGSAVVHDSPALACAYAARVFFS</sequence>
<protein>
    <submittedName>
        <fullName evidence="3">Uncharacterized protein</fullName>
    </submittedName>
</protein>
<name>A0ABM4T7N5_BOSIN</name>